<dbReference type="OrthoDB" id="115061at2157"/>
<reference evidence="5 6" key="1">
    <citation type="journal article" date="2010" name="Stand. Genomic Sci.">
        <title>Complete genome sequence of Methanoplanus petrolearius type strain (SEBR 4847).</title>
        <authorList>
            <person name="Brambilla E."/>
            <person name="Djao O.D."/>
            <person name="Daligault H."/>
            <person name="Lapidus A."/>
            <person name="Lucas S."/>
            <person name="Hammon N."/>
            <person name="Nolan M."/>
            <person name="Tice H."/>
            <person name="Cheng J.F."/>
            <person name="Han C."/>
            <person name="Tapia R."/>
            <person name="Goodwin L."/>
            <person name="Pitluck S."/>
            <person name="Liolios K."/>
            <person name="Ivanova N."/>
            <person name="Mavromatis K."/>
            <person name="Mikhailova N."/>
            <person name="Pati A."/>
            <person name="Chen A."/>
            <person name="Palaniappan K."/>
            <person name="Land M."/>
            <person name="Hauser L."/>
            <person name="Chang Y.J."/>
            <person name="Jeffries C.D."/>
            <person name="Rohde M."/>
            <person name="Spring S."/>
            <person name="Sikorski J."/>
            <person name="Goker M."/>
            <person name="Woyke T."/>
            <person name="Bristow J."/>
            <person name="Eisen J.A."/>
            <person name="Markowitz V."/>
            <person name="Hugenholtz P."/>
            <person name="Kyrpides N.C."/>
            <person name="Klenk H.P."/>
        </authorList>
    </citation>
    <scope>NUCLEOTIDE SEQUENCE [LARGE SCALE GENOMIC DNA]</scope>
    <source>
        <strain evidence="6">DSM 11571 / OCM 486 / SEBR 4847</strain>
    </source>
</reference>
<dbReference type="InterPro" id="IPR036895">
    <property type="entry name" value="Uracil-DNA_glycosylase-like_sf"/>
</dbReference>
<protein>
    <submittedName>
        <fullName evidence="5">PUA domain containing protein</fullName>
    </submittedName>
</protein>
<dbReference type="InterPro" id="IPR036511">
    <property type="entry name" value="TGT-like_sf"/>
</dbReference>
<evidence type="ECO:0000256" key="1">
    <source>
        <dbReference type="ARBA" id="ARBA00005030"/>
    </source>
</evidence>
<dbReference type="UniPathway" id="UPA00393"/>
<dbReference type="HOGENOM" id="CLU_029831_0_0_2"/>
<dbReference type="NCBIfam" id="TIGR00451">
    <property type="entry name" value="unchar_dom_2"/>
    <property type="match status" value="1"/>
</dbReference>
<keyword evidence="3" id="KW-0819">tRNA processing</keyword>
<dbReference type="eggNOG" id="arCOG00990">
    <property type="taxonomic scope" value="Archaea"/>
</dbReference>
<dbReference type="Gene3D" id="3.40.50.10630">
    <property type="entry name" value="Uracil-DNA glycosylase-like"/>
    <property type="match status" value="1"/>
</dbReference>
<feature type="domain" description="PUA" evidence="4">
    <location>
        <begin position="476"/>
        <end position="543"/>
    </location>
</feature>
<dbReference type="RefSeq" id="WP_013330017.1">
    <property type="nucleotide sequence ID" value="NC_014507.1"/>
</dbReference>
<dbReference type="InterPro" id="IPR015947">
    <property type="entry name" value="PUA-like_sf"/>
</dbReference>
<sequence>MFEVTKREGPARTGVFSEGELTLNTPCVIDTIETFPSLGTMAYSNIPLYADGEFCGRFLEQQGEFFISHPASPESLKAGSGAAVMVPNWHTVITDPRNYVKWILDMKTRHPPDTMWYAPASALPSNVATLIASGFDLFDYIAVDLKTSQGIFCNPDGEYPADEYLNGGTCGCEGCLKGDLKLHNRIALESEIAKVILRIKEGTIREYLEKQSLNAPNLVSILRFFDREHKFAESSTPVARPIRLYTNSGDSINRPEIKRFMQRVVSRYIPSRTDAAVILPCSARKPYSSSQSHRKYMGAIRDRAHEIILTSPLALVPRELEGVYPAGHYDVPVTGYWDMEERNIIGKVVEDYFTKNRYEQVFVHLDGDAAIIAKDALERAGIEPIFTATGNSPTSHDSIRNLEQAMAGLPRKSHNYIRGMLSWQFGVDVDTSGMIIKGRFGNRKVLKKKTQLFSIENETGLYRPTFEGWEHLAGRYTVSIDDFVPQGDILAPGVIGCDPEIRPGDEVFVKGSKAIATGRASMGSEEMIGSKRGVAVKVRKVKKI</sequence>
<dbReference type="NCBIfam" id="NF040592">
    <property type="entry name" value="tRNA_mod_ArcS"/>
    <property type="match status" value="1"/>
</dbReference>
<dbReference type="AlphaFoldDB" id="E1RJV6"/>
<dbReference type="GO" id="GO:0003723">
    <property type="term" value="F:RNA binding"/>
    <property type="evidence" value="ECO:0007669"/>
    <property type="project" value="InterPro"/>
</dbReference>
<evidence type="ECO:0000259" key="4">
    <source>
        <dbReference type="SMART" id="SM00359"/>
    </source>
</evidence>
<dbReference type="STRING" id="679926.Mpet_2092"/>
<dbReference type="Gene3D" id="3.20.20.105">
    <property type="entry name" value="Queuine tRNA-ribosyltransferase-like"/>
    <property type="match status" value="1"/>
</dbReference>
<proteinExistence type="inferred from homology"/>
<keyword evidence="6" id="KW-1185">Reference proteome</keyword>
<evidence type="ECO:0000313" key="5">
    <source>
        <dbReference type="EMBL" id="ADN36840.1"/>
    </source>
</evidence>
<dbReference type="Pfam" id="PF01472">
    <property type="entry name" value="PUA"/>
    <property type="match status" value="1"/>
</dbReference>
<name>E1RJV6_METP4</name>
<comment type="pathway">
    <text evidence="1">tRNA modification; archaeosine-tRNA biosynthesis.</text>
</comment>
<accession>E1RJV6</accession>
<comment type="similarity">
    <text evidence="2">Belongs to the archaeosine synthase type 1 family.</text>
</comment>
<dbReference type="SMART" id="SM00359">
    <property type="entry name" value="PUA"/>
    <property type="match status" value="1"/>
</dbReference>
<gene>
    <name evidence="5" type="ordered locus">Mpet_2092</name>
</gene>
<dbReference type="Gene3D" id="2.30.130.10">
    <property type="entry name" value="PUA domain"/>
    <property type="match status" value="1"/>
</dbReference>
<dbReference type="Proteomes" id="UP000006565">
    <property type="component" value="Chromosome"/>
</dbReference>
<dbReference type="InterPro" id="IPR040777">
    <property type="entry name" value="DUF5591"/>
</dbReference>
<dbReference type="SUPFAM" id="SSF51713">
    <property type="entry name" value="tRNA-guanine transglycosylase"/>
    <property type="match status" value="1"/>
</dbReference>
<evidence type="ECO:0000313" key="6">
    <source>
        <dbReference type="Proteomes" id="UP000006565"/>
    </source>
</evidence>
<dbReference type="InterPro" id="IPR036974">
    <property type="entry name" value="PUA_sf"/>
</dbReference>
<dbReference type="InterPro" id="IPR004521">
    <property type="entry name" value="Uncharacterised_CHP00451"/>
</dbReference>
<dbReference type="KEGG" id="mpi:Mpet_2092"/>
<dbReference type="PROSITE" id="PS50890">
    <property type="entry name" value="PUA"/>
    <property type="match status" value="1"/>
</dbReference>
<dbReference type="InterPro" id="IPR002478">
    <property type="entry name" value="PUA"/>
</dbReference>
<organism evidence="5 6">
    <name type="scientific">Methanolacinia petrolearia (strain DSM 11571 / OCM 486 / SEBR 4847)</name>
    <name type="common">Methanoplanus petrolearius</name>
    <dbReference type="NCBI Taxonomy" id="679926"/>
    <lineage>
        <taxon>Archaea</taxon>
        <taxon>Methanobacteriati</taxon>
        <taxon>Methanobacteriota</taxon>
        <taxon>Stenosarchaea group</taxon>
        <taxon>Methanomicrobia</taxon>
        <taxon>Methanomicrobiales</taxon>
        <taxon>Methanomicrobiaceae</taxon>
        <taxon>Methanolacinia</taxon>
    </lineage>
</organism>
<dbReference type="GeneID" id="9744574"/>
<dbReference type="InterPro" id="IPR053418">
    <property type="entry name" value="Archaeosine_synthase_1"/>
</dbReference>
<dbReference type="Pfam" id="PF17884">
    <property type="entry name" value="DUF5591"/>
    <property type="match status" value="1"/>
</dbReference>
<dbReference type="EMBL" id="CP002117">
    <property type="protein sequence ID" value="ADN36840.1"/>
    <property type="molecule type" value="Genomic_DNA"/>
</dbReference>
<dbReference type="GO" id="GO:0006400">
    <property type="term" value="P:tRNA modification"/>
    <property type="evidence" value="ECO:0007669"/>
    <property type="project" value="InterPro"/>
</dbReference>
<evidence type="ECO:0000256" key="2">
    <source>
        <dbReference type="ARBA" id="ARBA00008906"/>
    </source>
</evidence>
<evidence type="ECO:0000256" key="3">
    <source>
        <dbReference type="ARBA" id="ARBA00022694"/>
    </source>
</evidence>
<dbReference type="SUPFAM" id="SSF88697">
    <property type="entry name" value="PUA domain-like"/>
    <property type="match status" value="1"/>
</dbReference>
<dbReference type="SUPFAM" id="SSF52141">
    <property type="entry name" value="Uracil-DNA glycosylase-like"/>
    <property type="match status" value="1"/>
</dbReference>